<dbReference type="PROSITE" id="PS50979">
    <property type="entry name" value="BC"/>
    <property type="match status" value="1"/>
</dbReference>
<dbReference type="GO" id="GO:0006633">
    <property type="term" value="P:fatty acid biosynthetic process"/>
    <property type="evidence" value="ECO:0007669"/>
    <property type="project" value="UniProtKB-KW"/>
</dbReference>
<keyword evidence="7 12" id="KW-0547">Nucleotide-binding</keyword>
<dbReference type="EnsemblBacteria" id="ABF42288">
    <property type="protein sequence ID" value="ABF42288"/>
    <property type="gene ID" value="Acid345_3287"/>
</dbReference>
<keyword evidence="5 13" id="KW-0436">Ligase</keyword>
<dbReference type="GO" id="GO:0004075">
    <property type="term" value="F:biotin carboxylase activity"/>
    <property type="evidence" value="ECO:0007669"/>
    <property type="project" value="UniProtKB-EC"/>
</dbReference>
<dbReference type="InterPro" id="IPR016185">
    <property type="entry name" value="PreATP-grasp_dom_sf"/>
</dbReference>
<dbReference type="Proteomes" id="UP000002432">
    <property type="component" value="Chromosome"/>
</dbReference>
<dbReference type="InterPro" id="IPR051602">
    <property type="entry name" value="ACC_Biotin_Carboxylase"/>
</dbReference>
<evidence type="ECO:0000256" key="1">
    <source>
        <dbReference type="ARBA" id="ARBA00003761"/>
    </source>
</evidence>
<comment type="pathway">
    <text evidence="2 13">Lipid metabolism; malonyl-CoA biosynthesis; malonyl-CoA from acetyl-CoA: step 1/1.</text>
</comment>
<dbReference type="InterPro" id="IPR005482">
    <property type="entry name" value="Biotin_COase_C"/>
</dbReference>
<feature type="domain" description="Biotin carboxylation" evidence="15">
    <location>
        <begin position="1"/>
        <end position="446"/>
    </location>
</feature>
<dbReference type="Pfam" id="PF00289">
    <property type="entry name" value="Biotin_carb_N"/>
    <property type="match status" value="1"/>
</dbReference>
<dbReference type="NCBIfam" id="NF006367">
    <property type="entry name" value="PRK08591.1"/>
    <property type="match status" value="1"/>
</dbReference>
<keyword evidence="9" id="KW-0460">Magnesium</keyword>
<reference evidence="16" key="1">
    <citation type="submission" date="2006-04" db="EMBL/GenBank/DDBJ databases">
        <title>Complete sequence of Candidatus Koribacter versatilis Ellin345.</title>
        <authorList>
            <consortium name="US DOE Joint Genome Institute"/>
            <person name="Copeland A."/>
            <person name="Lucas S."/>
            <person name="Lapidus A."/>
            <person name="Barry K."/>
            <person name="Detter J.C."/>
            <person name="Glavina del Rio T."/>
            <person name="Hammon N."/>
            <person name="Israni S."/>
            <person name="Dalin E."/>
            <person name="Tice H."/>
            <person name="Pitluck S."/>
            <person name="Brettin T."/>
            <person name="Bruce D."/>
            <person name="Han C."/>
            <person name="Tapia R."/>
            <person name="Kiss H."/>
            <person name="Gilna P."/>
            <person name="Schmutz J."/>
            <person name="Larimer F."/>
            <person name="Land M."/>
            <person name="Hauser L."/>
            <person name="Kyrpides N."/>
            <person name="Lykidis A."/>
            <person name="Kuske C."/>
            <person name="Janssen P.H."/>
            <person name="Richardson P."/>
        </authorList>
    </citation>
    <scope>NUCLEOTIDE SEQUENCE</scope>
    <source>
        <strain evidence="16">Ellin345</strain>
    </source>
</reference>
<name>Q1ILG2_KORVE</name>
<dbReference type="InterPro" id="IPR005479">
    <property type="entry name" value="CPAse_ATP-bd"/>
</dbReference>
<evidence type="ECO:0000256" key="2">
    <source>
        <dbReference type="ARBA" id="ARBA00004956"/>
    </source>
</evidence>
<gene>
    <name evidence="16" type="ordered locus">Acid345_3287</name>
</gene>
<dbReference type="EMBL" id="CP000360">
    <property type="protein sequence ID" value="ABF42288.1"/>
    <property type="molecule type" value="Genomic_DNA"/>
</dbReference>
<evidence type="ECO:0000256" key="4">
    <source>
        <dbReference type="ARBA" id="ARBA00013263"/>
    </source>
</evidence>
<evidence type="ECO:0000256" key="6">
    <source>
        <dbReference type="ARBA" id="ARBA00022723"/>
    </source>
</evidence>
<dbReference type="EC" id="6.3.4.14" evidence="4 13"/>
<evidence type="ECO:0000259" key="14">
    <source>
        <dbReference type="PROSITE" id="PS50975"/>
    </source>
</evidence>
<dbReference type="InterPro" id="IPR004549">
    <property type="entry name" value="Acetyl_CoA_COase_biotin_COase"/>
</dbReference>
<dbReference type="FunFam" id="3.40.50.20:FF:000010">
    <property type="entry name" value="Propionyl-CoA carboxylase subunit alpha"/>
    <property type="match status" value="1"/>
</dbReference>
<dbReference type="SUPFAM" id="SSF51246">
    <property type="entry name" value="Rudiment single hybrid motif"/>
    <property type="match status" value="1"/>
</dbReference>
<dbReference type="SUPFAM" id="SSF52440">
    <property type="entry name" value="PreATP-grasp domain"/>
    <property type="match status" value="1"/>
</dbReference>
<dbReference type="FunFam" id="3.30.1490.20:FF:000018">
    <property type="entry name" value="Biotin carboxylase"/>
    <property type="match status" value="1"/>
</dbReference>
<dbReference type="KEGG" id="aba:Acid345_3287"/>
<dbReference type="GO" id="GO:2001295">
    <property type="term" value="P:malonyl-CoA biosynthetic process"/>
    <property type="evidence" value="ECO:0007669"/>
    <property type="project" value="UniProtKB-UniPathway"/>
</dbReference>
<dbReference type="Gene3D" id="3.30.470.20">
    <property type="entry name" value="ATP-grasp fold, B domain"/>
    <property type="match status" value="1"/>
</dbReference>
<dbReference type="NCBIfam" id="TIGR00514">
    <property type="entry name" value="accC"/>
    <property type="match status" value="1"/>
</dbReference>
<dbReference type="InterPro" id="IPR005481">
    <property type="entry name" value="BC-like_N"/>
</dbReference>
<evidence type="ECO:0000256" key="11">
    <source>
        <dbReference type="ARBA" id="ARBA00048600"/>
    </source>
</evidence>
<evidence type="ECO:0000256" key="10">
    <source>
        <dbReference type="ARBA" id="ARBA00023267"/>
    </source>
</evidence>
<keyword evidence="10 13" id="KW-0092">Biotin</keyword>
<accession>Q1ILG2</accession>
<evidence type="ECO:0000256" key="5">
    <source>
        <dbReference type="ARBA" id="ARBA00022598"/>
    </source>
</evidence>
<dbReference type="InterPro" id="IPR011764">
    <property type="entry name" value="Biotin_carboxylation_dom"/>
</dbReference>
<dbReference type="PANTHER" id="PTHR48095">
    <property type="entry name" value="PYRUVATE CARBOXYLASE SUBUNIT A"/>
    <property type="match status" value="1"/>
</dbReference>
<comment type="subunit">
    <text evidence="3 13">Acetyl-CoA carboxylase is a heterohexamer of biotin carboxyl carrier protein, biotin carboxylase and the two subunits of carboxyl transferase in a 2:2 complex.</text>
</comment>
<keyword evidence="13" id="KW-0444">Lipid biosynthesis</keyword>
<evidence type="ECO:0000256" key="13">
    <source>
        <dbReference type="RuleBase" id="RU365063"/>
    </source>
</evidence>
<evidence type="ECO:0000256" key="7">
    <source>
        <dbReference type="ARBA" id="ARBA00022741"/>
    </source>
</evidence>
<dbReference type="eggNOG" id="COG0439">
    <property type="taxonomic scope" value="Bacteria"/>
</dbReference>
<reference evidence="16" key="2">
    <citation type="journal article" date="2009" name="Appl. Environ. Microbiol.">
        <title>Three genomes from the phylum Acidobacteria provide insight into the lifestyles of these microorganisms in soils.</title>
        <authorList>
            <person name="Ward N.L."/>
            <person name="Challacombe J.F."/>
            <person name="Janssen P.H."/>
            <person name="Henrissat B."/>
            <person name="Coutinho P.M."/>
            <person name="Wu M."/>
            <person name="Xie G."/>
            <person name="Haft D.H."/>
            <person name="Sait M."/>
            <person name="Badger J."/>
            <person name="Barabote R.D."/>
            <person name="Bradley B."/>
            <person name="Brettin T.S."/>
            <person name="Brinkac L.M."/>
            <person name="Bruce D."/>
            <person name="Creasy T."/>
            <person name="Daugherty S.C."/>
            <person name="Davidsen T.M."/>
            <person name="DeBoy R.T."/>
            <person name="Detter J.C."/>
            <person name="Dodson R.J."/>
            <person name="Durkin A.S."/>
            <person name="Ganapathy A."/>
            <person name="Gwinn-Giglio M."/>
            <person name="Han C.S."/>
            <person name="Khouri H."/>
            <person name="Kiss H."/>
            <person name="Kothari S.P."/>
            <person name="Madupu R."/>
            <person name="Nelson K.E."/>
            <person name="Nelson W.C."/>
            <person name="Paulsen I."/>
            <person name="Penn K."/>
            <person name="Ren Q."/>
            <person name="Rosovitz M.J."/>
            <person name="Selengut J.D."/>
            <person name="Shrivastava S."/>
            <person name="Sullivan S.A."/>
            <person name="Tapia R."/>
            <person name="Thompson L.S."/>
            <person name="Watkins K.L."/>
            <person name="Yang Q."/>
            <person name="Yu C."/>
            <person name="Zafar N."/>
            <person name="Zhou L."/>
            <person name="Kuske C.R."/>
        </authorList>
    </citation>
    <scope>NUCLEOTIDE SEQUENCE [LARGE SCALE GENOMIC DNA]</scope>
    <source>
        <strain evidence="16">Ellin345</strain>
    </source>
</reference>
<keyword evidence="13" id="KW-0275">Fatty acid biosynthesis</keyword>
<keyword evidence="13" id="KW-0443">Lipid metabolism</keyword>
<evidence type="ECO:0000313" key="16">
    <source>
        <dbReference type="EMBL" id="ABF42288.1"/>
    </source>
</evidence>
<dbReference type="AlphaFoldDB" id="Q1ILG2"/>
<proteinExistence type="predicted"/>
<evidence type="ECO:0000256" key="3">
    <source>
        <dbReference type="ARBA" id="ARBA00011750"/>
    </source>
</evidence>
<dbReference type="RefSeq" id="WP_011524087.1">
    <property type="nucleotide sequence ID" value="NC_008009.1"/>
</dbReference>
<dbReference type="InterPro" id="IPR011054">
    <property type="entry name" value="Rudment_hybrid_motif"/>
</dbReference>
<dbReference type="Pfam" id="PF02785">
    <property type="entry name" value="Biotin_carb_C"/>
    <property type="match status" value="1"/>
</dbReference>
<keyword evidence="6" id="KW-0479">Metal-binding</keyword>
<dbReference type="PANTHER" id="PTHR48095:SF2">
    <property type="entry name" value="BIOTIN CARBOXYLASE, CHLOROPLASTIC"/>
    <property type="match status" value="1"/>
</dbReference>
<dbReference type="GO" id="GO:0005524">
    <property type="term" value="F:ATP binding"/>
    <property type="evidence" value="ECO:0007669"/>
    <property type="project" value="UniProtKB-UniRule"/>
</dbReference>
<dbReference type="OrthoDB" id="9807469at2"/>
<dbReference type="PROSITE" id="PS00867">
    <property type="entry name" value="CPSASE_2"/>
    <property type="match status" value="1"/>
</dbReference>
<protein>
    <recommendedName>
        <fullName evidence="4 13">Biotin carboxylase</fullName>
        <ecNumber evidence="4 13">6.3.4.14</ecNumber>
    </recommendedName>
    <alternativeName>
        <fullName evidence="13">Acetyl-coenzyme A carboxylase biotin carboxylase subunit A</fullName>
    </alternativeName>
</protein>
<dbReference type="SUPFAM" id="SSF56059">
    <property type="entry name" value="Glutathione synthetase ATP-binding domain-like"/>
    <property type="match status" value="1"/>
</dbReference>
<dbReference type="PROSITE" id="PS50975">
    <property type="entry name" value="ATP_GRASP"/>
    <property type="match status" value="1"/>
</dbReference>
<dbReference type="HOGENOM" id="CLU_000395_3_2_0"/>
<dbReference type="InterPro" id="IPR011761">
    <property type="entry name" value="ATP-grasp"/>
</dbReference>
<keyword evidence="8 12" id="KW-0067">ATP-binding</keyword>
<evidence type="ECO:0000256" key="9">
    <source>
        <dbReference type="ARBA" id="ARBA00022842"/>
    </source>
</evidence>
<evidence type="ECO:0000259" key="15">
    <source>
        <dbReference type="PROSITE" id="PS50979"/>
    </source>
</evidence>
<evidence type="ECO:0000313" key="17">
    <source>
        <dbReference type="Proteomes" id="UP000002432"/>
    </source>
</evidence>
<dbReference type="Pfam" id="PF02786">
    <property type="entry name" value="CPSase_L_D2"/>
    <property type="match status" value="1"/>
</dbReference>
<dbReference type="STRING" id="204669.Acid345_3287"/>
<comment type="catalytic activity">
    <reaction evidence="11 13">
        <text>N(6)-biotinyl-L-lysyl-[protein] + hydrogencarbonate + ATP = N(6)-carboxybiotinyl-L-lysyl-[protein] + ADP + phosphate + H(+)</text>
        <dbReference type="Rhea" id="RHEA:13501"/>
        <dbReference type="Rhea" id="RHEA-COMP:10505"/>
        <dbReference type="Rhea" id="RHEA-COMP:10506"/>
        <dbReference type="ChEBI" id="CHEBI:15378"/>
        <dbReference type="ChEBI" id="CHEBI:17544"/>
        <dbReference type="ChEBI" id="CHEBI:30616"/>
        <dbReference type="ChEBI" id="CHEBI:43474"/>
        <dbReference type="ChEBI" id="CHEBI:83144"/>
        <dbReference type="ChEBI" id="CHEBI:83145"/>
        <dbReference type="ChEBI" id="CHEBI:456216"/>
        <dbReference type="EC" id="6.3.4.14"/>
    </reaction>
</comment>
<evidence type="ECO:0000256" key="8">
    <source>
        <dbReference type="ARBA" id="ARBA00022840"/>
    </source>
</evidence>
<sequence>MFRKILIANRGEIALRVICACKELGIKTVAIYSEADRNSLHVRFADEAICIGPPRLADSYLNIPAVISAAEIANVDAIHPGYGLLSENANFAEVCQACGIEFIGPKPETIRLMGEKEKARAAMKEHGVPILPGSDGVVATEAEAMEWAKKIGFPVIVKAKAGGGGRGMRVIRSEEELPVHFAAASSEAASAFGNGDLYMEKFVERPRHIEFQILADSYGNVVSLGERECSIQRRHQKLLEEAPSTQVTPELRAEIGGILEKTLSKIGYINAGTIEFLMDEDRKLYFIEMNTRIQVEHPVTEMTTDVDLVKGQIMIAAGAKLQDVLMGPIVFRGHAIECRINAEHPEKFTPSAGKITAFHTPGGTGVRVDTHQYAEGVIPPYYDSLIAKLVVRGKDRDEAISRMARALEMFIVEGIHTSIPLHRKIMADPDFRAGNFDTKFMERFMTQTHKK</sequence>
<keyword evidence="17" id="KW-1185">Reference proteome</keyword>
<dbReference type="UniPathway" id="UPA00655">
    <property type="reaction ID" value="UER00711"/>
</dbReference>
<organism evidence="16 17">
    <name type="scientific">Koribacter versatilis (strain Ellin345)</name>
    <dbReference type="NCBI Taxonomy" id="204669"/>
    <lineage>
        <taxon>Bacteria</taxon>
        <taxon>Pseudomonadati</taxon>
        <taxon>Acidobacteriota</taxon>
        <taxon>Terriglobia</taxon>
        <taxon>Terriglobales</taxon>
        <taxon>Candidatus Korobacteraceae</taxon>
        <taxon>Candidatus Korobacter</taxon>
    </lineage>
</organism>
<keyword evidence="13" id="KW-0276">Fatty acid metabolism</keyword>
<dbReference type="SMART" id="SM00878">
    <property type="entry name" value="Biotin_carb_C"/>
    <property type="match status" value="1"/>
</dbReference>
<dbReference type="GO" id="GO:0046872">
    <property type="term" value="F:metal ion binding"/>
    <property type="evidence" value="ECO:0007669"/>
    <property type="project" value="UniProtKB-KW"/>
</dbReference>
<comment type="function">
    <text evidence="1 13">This protein is a component of the acetyl coenzyme A carboxylase complex; first, biotin carboxylase catalyzes the carboxylation of the carrier protein and then the transcarboxylase transfers the carboxyl group to form malonyl-CoA.</text>
</comment>
<evidence type="ECO:0000256" key="12">
    <source>
        <dbReference type="PROSITE-ProRule" id="PRU00409"/>
    </source>
</evidence>
<feature type="domain" description="ATP-grasp" evidence="14">
    <location>
        <begin position="120"/>
        <end position="317"/>
    </location>
</feature>